<dbReference type="Proteomes" id="UP000322454">
    <property type="component" value="Unassembled WGS sequence"/>
</dbReference>
<proteinExistence type="predicted"/>
<dbReference type="AlphaFoldDB" id="A0A520XG41"/>
<dbReference type="EMBL" id="SHMQ01000004">
    <property type="protein sequence ID" value="RZV40065.1"/>
    <property type="molecule type" value="Genomic_DNA"/>
</dbReference>
<feature type="chain" id="PRO_5021814063" evidence="1">
    <location>
        <begin position="26"/>
        <end position="563"/>
    </location>
</feature>
<organism evidence="2 3">
    <name type="scientific">Candidatus Acidulodesulfobacterium acidiphilum</name>
    <dbReference type="NCBI Taxonomy" id="2597224"/>
    <lineage>
        <taxon>Bacteria</taxon>
        <taxon>Deltaproteobacteria</taxon>
        <taxon>Candidatus Acidulodesulfobacterales</taxon>
        <taxon>Candidatus Acidulodesulfobacterium</taxon>
    </lineage>
</organism>
<evidence type="ECO:0000313" key="3">
    <source>
        <dbReference type="Proteomes" id="UP000322454"/>
    </source>
</evidence>
<evidence type="ECO:0000256" key="1">
    <source>
        <dbReference type="SAM" id="SignalP"/>
    </source>
</evidence>
<name>A0A520XG41_9DELT</name>
<keyword evidence="1" id="KW-0732">Signal</keyword>
<feature type="signal peptide" evidence="1">
    <location>
        <begin position="1"/>
        <end position="25"/>
    </location>
</feature>
<accession>A0A520XG41</accession>
<gene>
    <name evidence="2" type="ORF">EVJ48_02535</name>
</gene>
<evidence type="ECO:0000313" key="2">
    <source>
        <dbReference type="EMBL" id="RZV40065.1"/>
    </source>
</evidence>
<sequence length="563" mass="62521">MNTKKFLKLIVLVLFFSFASLSVQKNVFAIAKVSILPYKIISSNYERYAYIGKSVPLILSSNIAGKKIAVIRNSDIASYIEKTHANFSSSSLLNLSKHFNSKYVIYGRIEKIGNVFIIQTNIFDSAKRQVIFRNHISALGVNFIVDDINELSAVIKKEIESNEYAVQSSVSPVHPTVPAVSAVSPTFSNQARAKSSIFIKRFAQNNEGMTKSVSKKYVIQAITAGRFLKNGIQTAVATRHRVILYGLSLNGNLKKLAQYNLSVRSNVIYLGIYNISKNYNAIVLTKAKLGMIISYMLIYRNGKLVKLTKNYGIFLRVMNMPGLGRVIVGQKPISVVPSGRYFNDYVTGQNYYPIGQFGGNTYIYKFNKSTNSLTKSTMLTFFNDITLYGTVYGNFKQNGKKYLVALSKSGNLMIINGNGKTIYTGSKTYGGSPLQVRVPSFSGVESSSYTGGLIYNIPAQISGFNIQKKPEIIVLKNYKQGAFLHHLNYFIKTSIFCVAWNKIGFYPIWEIKPVVGYSAGFSVFKENGATYLADAIVENPGTPFKSPKSYIAIYNISGSNAKN</sequence>
<reference evidence="2 3" key="1">
    <citation type="submission" date="2019-01" db="EMBL/GenBank/DDBJ databases">
        <title>Insights into ecological role of a new deltaproteobacterial order Candidatus Sinidesulfobacterales (Sva0485) by metagenomics and metatranscriptomics.</title>
        <authorList>
            <person name="Tan S."/>
            <person name="Liu J."/>
            <person name="Fang Y."/>
            <person name="Hedlund B."/>
            <person name="Lian Z.-H."/>
            <person name="Huang L.-Y."/>
            <person name="Li J.-T."/>
            <person name="Huang L.-N."/>
            <person name="Li W.-J."/>
            <person name="Jiang H.-C."/>
            <person name="Dong H.-L."/>
            <person name="Shu W.-S."/>
        </authorList>
    </citation>
    <scope>NUCLEOTIDE SEQUENCE [LARGE SCALE GENOMIC DNA]</scope>
    <source>
        <strain evidence="2">AP4</strain>
    </source>
</reference>
<comment type="caution">
    <text evidence="2">The sequence shown here is derived from an EMBL/GenBank/DDBJ whole genome shotgun (WGS) entry which is preliminary data.</text>
</comment>
<protein>
    <submittedName>
        <fullName evidence="2">Uncharacterized protein</fullName>
    </submittedName>
</protein>